<dbReference type="EMBL" id="WHJC01000169">
    <property type="protein sequence ID" value="MPQ44213.1"/>
    <property type="molecule type" value="Genomic_DNA"/>
</dbReference>
<organism evidence="2 3">
    <name type="scientific">Clostridium tarantellae</name>
    <dbReference type="NCBI Taxonomy" id="39493"/>
    <lineage>
        <taxon>Bacteria</taxon>
        <taxon>Bacillati</taxon>
        <taxon>Bacillota</taxon>
        <taxon>Clostridia</taxon>
        <taxon>Eubacteriales</taxon>
        <taxon>Clostridiaceae</taxon>
        <taxon>Clostridium</taxon>
    </lineage>
</organism>
<keyword evidence="1" id="KW-0472">Membrane</keyword>
<name>A0A6I1MN73_9CLOT</name>
<evidence type="ECO:0000313" key="2">
    <source>
        <dbReference type="EMBL" id="MPQ44213.1"/>
    </source>
</evidence>
<gene>
    <name evidence="2" type="ORF">GBZ86_10605</name>
</gene>
<dbReference type="AlphaFoldDB" id="A0A6I1MN73"/>
<keyword evidence="1" id="KW-1133">Transmembrane helix</keyword>
<comment type="caution">
    <text evidence="2">The sequence shown here is derived from an EMBL/GenBank/DDBJ whole genome shotgun (WGS) entry which is preliminary data.</text>
</comment>
<keyword evidence="1" id="KW-0812">Transmembrane</keyword>
<dbReference type="Proteomes" id="UP000430345">
    <property type="component" value="Unassembled WGS sequence"/>
</dbReference>
<reference evidence="2 3" key="1">
    <citation type="submission" date="2019-10" db="EMBL/GenBank/DDBJ databases">
        <title>The Genome Sequence of Clostridium tarantellae Isolated from Fish Brain.</title>
        <authorList>
            <person name="Bano L."/>
            <person name="Kiel M."/>
            <person name="Sales G."/>
            <person name="Doxey A.C."/>
            <person name="Mansfield M.J."/>
            <person name="Schiavone M."/>
            <person name="Rossetto O."/>
            <person name="Pirazzini M."/>
            <person name="Dobrindt U."/>
            <person name="Montecucco C."/>
        </authorList>
    </citation>
    <scope>NUCLEOTIDE SEQUENCE [LARGE SCALE GENOMIC DNA]</scope>
    <source>
        <strain evidence="2 3">DSM 3997</strain>
    </source>
</reference>
<feature type="transmembrane region" description="Helical" evidence="1">
    <location>
        <begin position="40"/>
        <end position="64"/>
    </location>
</feature>
<sequence>MLHYSNNNSKLRSLIISTVIFGGLIILGVHNFFIIENNSFRMLLNILGLIINSLMFFSSLTYFFKIKRKLSHK</sequence>
<evidence type="ECO:0000313" key="3">
    <source>
        <dbReference type="Proteomes" id="UP000430345"/>
    </source>
</evidence>
<proteinExistence type="predicted"/>
<feature type="transmembrane region" description="Helical" evidence="1">
    <location>
        <begin position="12"/>
        <end position="34"/>
    </location>
</feature>
<accession>A0A6I1MN73</accession>
<dbReference type="RefSeq" id="WP_152890492.1">
    <property type="nucleotide sequence ID" value="NZ_WHJC01000169.1"/>
</dbReference>
<keyword evidence="3" id="KW-1185">Reference proteome</keyword>
<protein>
    <submittedName>
        <fullName evidence="2">Uncharacterized protein</fullName>
    </submittedName>
</protein>
<evidence type="ECO:0000256" key="1">
    <source>
        <dbReference type="SAM" id="Phobius"/>
    </source>
</evidence>